<dbReference type="Proteomes" id="UP000192359">
    <property type="component" value="Unassembled WGS sequence"/>
</dbReference>
<dbReference type="AlphaFoldDB" id="A0A1Y1RQZ7"/>
<gene>
    <name evidence="2" type="ORF">A7979_01695</name>
</gene>
<dbReference type="OrthoDB" id="3695636at2"/>
<organism evidence="2 3">
    <name type="scientific">Rothia nasimurium</name>
    <dbReference type="NCBI Taxonomy" id="85336"/>
    <lineage>
        <taxon>Bacteria</taxon>
        <taxon>Bacillati</taxon>
        <taxon>Actinomycetota</taxon>
        <taxon>Actinomycetes</taxon>
        <taxon>Micrococcales</taxon>
        <taxon>Micrococcaceae</taxon>
        <taxon>Rothia</taxon>
    </lineage>
</organism>
<evidence type="ECO:0000313" key="3">
    <source>
        <dbReference type="Proteomes" id="UP000192359"/>
    </source>
</evidence>
<dbReference type="PROSITE" id="PS51725">
    <property type="entry name" value="ABM"/>
    <property type="match status" value="1"/>
</dbReference>
<sequence length="112" mass="12788">MSITVAVHYRGEEGKLRAFAREMLDSGTVEAIRQEPGNLAYSYFLSLEDPQSLLLFDSWKDQASLDAHHTSPMMQTIMGLREKYGLTMRADRYVSDQESFTEQDKAFISENS</sequence>
<proteinExistence type="predicted"/>
<reference evidence="2 3" key="1">
    <citation type="submission" date="2016-05" db="EMBL/GenBank/DDBJ databases">
        <title>Draft genome sequence of a porcine commensal Rothia nasimurium.</title>
        <authorList>
            <person name="Gaiser R.A."/>
            <person name="Van Baarlen P."/>
            <person name="Wells J.M."/>
        </authorList>
    </citation>
    <scope>NUCLEOTIDE SEQUENCE [LARGE SCALE GENOMIC DNA]</scope>
    <source>
        <strain evidence="2 3">PT-32</strain>
    </source>
</reference>
<keyword evidence="2" id="KW-0560">Oxidoreductase</keyword>
<dbReference type="SUPFAM" id="SSF54909">
    <property type="entry name" value="Dimeric alpha+beta barrel"/>
    <property type="match status" value="1"/>
</dbReference>
<comment type="caution">
    <text evidence="2">The sequence shown here is derived from an EMBL/GenBank/DDBJ whole genome shotgun (WGS) entry which is preliminary data.</text>
</comment>
<accession>A0A1Y1RQZ7</accession>
<dbReference type="EMBL" id="LXWF01000011">
    <property type="protein sequence ID" value="ORC22218.1"/>
    <property type="molecule type" value="Genomic_DNA"/>
</dbReference>
<feature type="domain" description="ABM" evidence="1">
    <location>
        <begin position="3"/>
        <end position="94"/>
    </location>
</feature>
<name>A0A1Y1RQZ7_9MICC</name>
<dbReference type="Gene3D" id="3.30.70.100">
    <property type="match status" value="1"/>
</dbReference>
<protein>
    <submittedName>
        <fullName evidence="2">Monooxygenase</fullName>
    </submittedName>
</protein>
<dbReference type="GO" id="GO:0004497">
    <property type="term" value="F:monooxygenase activity"/>
    <property type="evidence" value="ECO:0007669"/>
    <property type="project" value="UniProtKB-KW"/>
</dbReference>
<dbReference type="RefSeq" id="WP_083091286.1">
    <property type="nucleotide sequence ID" value="NZ_LXWF01000011.1"/>
</dbReference>
<evidence type="ECO:0000313" key="2">
    <source>
        <dbReference type="EMBL" id="ORC22218.1"/>
    </source>
</evidence>
<dbReference type="InterPro" id="IPR007138">
    <property type="entry name" value="ABM_dom"/>
</dbReference>
<dbReference type="Pfam" id="PF03992">
    <property type="entry name" value="ABM"/>
    <property type="match status" value="1"/>
</dbReference>
<keyword evidence="2" id="KW-0503">Monooxygenase</keyword>
<dbReference type="InterPro" id="IPR011008">
    <property type="entry name" value="Dimeric_a/b-barrel"/>
</dbReference>
<evidence type="ECO:0000259" key="1">
    <source>
        <dbReference type="PROSITE" id="PS51725"/>
    </source>
</evidence>
<keyword evidence="3" id="KW-1185">Reference proteome</keyword>